<evidence type="ECO:0000313" key="2">
    <source>
        <dbReference type="EMBL" id="SFH11496.1"/>
    </source>
</evidence>
<keyword evidence="1" id="KW-0472">Membrane</keyword>
<feature type="transmembrane region" description="Helical" evidence="1">
    <location>
        <begin position="81"/>
        <end position="99"/>
    </location>
</feature>
<feature type="transmembrane region" description="Helical" evidence="1">
    <location>
        <begin position="31"/>
        <end position="50"/>
    </location>
</feature>
<evidence type="ECO:0000256" key="1">
    <source>
        <dbReference type="SAM" id="Phobius"/>
    </source>
</evidence>
<protein>
    <recommendedName>
        <fullName evidence="4">DUF5317 domain-containing protein</fullName>
    </recommendedName>
</protein>
<dbReference type="RefSeq" id="WP_092473490.1">
    <property type="nucleotide sequence ID" value="NZ_FOOX01000017.1"/>
</dbReference>
<sequence>MFFLIVIVLVALIVLLGGGKLKNLTYIKFKFPWLALSAVMLKIISIAGFLDNYELSYLIPILRTTSMLLILAFIGLNIKLYGMPFVLTGLLANALVIWVNGGKMPISQNYAGLTFSAKELAELAAGNHVAGFVLVSSDTKLSFLGDVLPMPQWVPLTKLFSIGDIVVTIGAVIFIVYYLRFNYKTYSYNKKW</sequence>
<dbReference type="Pfam" id="PF17248">
    <property type="entry name" value="DUF5317"/>
    <property type="match status" value="1"/>
</dbReference>
<dbReference type="InterPro" id="IPR035168">
    <property type="entry name" value="DUF5317"/>
</dbReference>
<evidence type="ECO:0008006" key="4">
    <source>
        <dbReference type="Google" id="ProtNLM"/>
    </source>
</evidence>
<keyword evidence="3" id="KW-1185">Reference proteome</keyword>
<accession>A0A1I2XFP9</accession>
<feature type="transmembrane region" description="Helical" evidence="1">
    <location>
        <begin position="159"/>
        <end position="179"/>
    </location>
</feature>
<dbReference type="OrthoDB" id="37447at2"/>
<organism evidence="2 3">
    <name type="scientific">Desulfotruncus arcticus DSM 17038</name>
    <dbReference type="NCBI Taxonomy" id="1121424"/>
    <lineage>
        <taxon>Bacteria</taxon>
        <taxon>Bacillati</taxon>
        <taxon>Bacillota</taxon>
        <taxon>Clostridia</taxon>
        <taxon>Eubacteriales</taxon>
        <taxon>Desulfallaceae</taxon>
        <taxon>Desulfotruncus</taxon>
    </lineage>
</organism>
<keyword evidence="1" id="KW-1133">Transmembrane helix</keyword>
<name>A0A1I2XFP9_9FIRM</name>
<dbReference type="EMBL" id="FOOX01000017">
    <property type="protein sequence ID" value="SFH11496.1"/>
    <property type="molecule type" value="Genomic_DNA"/>
</dbReference>
<keyword evidence="1" id="KW-0812">Transmembrane</keyword>
<reference evidence="3" key="1">
    <citation type="submission" date="2016-10" db="EMBL/GenBank/DDBJ databases">
        <authorList>
            <person name="Varghese N."/>
            <person name="Submissions S."/>
        </authorList>
    </citation>
    <scope>NUCLEOTIDE SEQUENCE [LARGE SCALE GENOMIC DNA]</scope>
    <source>
        <strain evidence="3">DSM 17038</strain>
    </source>
</reference>
<dbReference type="STRING" id="341036.SAMN05660649_03902"/>
<feature type="transmembrane region" description="Helical" evidence="1">
    <location>
        <begin position="120"/>
        <end position="139"/>
    </location>
</feature>
<dbReference type="Proteomes" id="UP000199337">
    <property type="component" value="Unassembled WGS sequence"/>
</dbReference>
<feature type="transmembrane region" description="Helical" evidence="1">
    <location>
        <begin position="57"/>
        <end position="75"/>
    </location>
</feature>
<dbReference type="AlphaFoldDB" id="A0A1I2XFP9"/>
<evidence type="ECO:0000313" key="3">
    <source>
        <dbReference type="Proteomes" id="UP000199337"/>
    </source>
</evidence>
<proteinExistence type="predicted"/>
<gene>
    <name evidence="2" type="ORF">SAMN05660649_03902</name>
</gene>